<name>A0AAD1L5X9_CITBR</name>
<gene>
    <name evidence="3" type="ORF">KAM621c_30260</name>
</gene>
<evidence type="ECO:0000256" key="1">
    <source>
        <dbReference type="ARBA" id="ARBA00022679"/>
    </source>
</evidence>
<dbReference type="InterPro" id="IPR016181">
    <property type="entry name" value="Acyl_CoA_acyltransferase"/>
</dbReference>
<dbReference type="PANTHER" id="PTHR13947:SF37">
    <property type="entry name" value="LD18367P"/>
    <property type="match status" value="1"/>
</dbReference>
<dbReference type="CDD" id="cd04301">
    <property type="entry name" value="NAT_SF"/>
    <property type="match status" value="1"/>
</dbReference>
<organism evidence="3 4">
    <name type="scientific">Citrobacter braakii</name>
    <dbReference type="NCBI Taxonomy" id="57706"/>
    <lineage>
        <taxon>Bacteria</taxon>
        <taxon>Pseudomonadati</taxon>
        <taxon>Pseudomonadota</taxon>
        <taxon>Gammaproteobacteria</taxon>
        <taxon>Enterobacterales</taxon>
        <taxon>Enterobacteriaceae</taxon>
        <taxon>Citrobacter</taxon>
        <taxon>Citrobacter freundii complex</taxon>
    </lineage>
</organism>
<dbReference type="SUPFAM" id="SSF55729">
    <property type="entry name" value="Acyl-CoA N-acyltransferases (Nat)"/>
    <property type="match status" value="1"/>
</dbReference>
<dbReference type="PROSITE" id="PS51186">
    <property type="entry name" value="GNAT"/>
    <property type="match status" value="1"/>
</dbReference>
<reference evidence="3" key="1">
    <citation type="submission" date="2022-07" db="EMBL/GenBank/DDBJ databases">
        <title>Complete genome sequence of carbapenem-resistant Citrobacter spp. in Japan.</title>
        <authorList>
            <person name="Maehana S."/>
            <person name="Suzuki M."/>
            <person name="Kitasato H."/>
        </authorList>
    </citation>
    <scope>NUCLEOTIDE SEQUENCE</scope>
    <source>
        <strain evidence="3">KAM621</strain>
    </source>
</reference>
<proteinExistence type="predicted"/>
<dbReference type="PANTHER" id="PTHR13947">
    <property type="entry name" value="GNAT FAMILY N-ACETYLTRANSFERASE"/>
    <property type="match status" value="1"/>
</dbReference>
<dbReference type="Gene3D" id="3.40.630.30">
    <property type="match status" value="1"/>
</dbReference>
<evidence type="ECO:0000313" key="4">
    <source>
        <dbReference type="Proteomes" id="UP001058317"/>
    </source>
</evidence>
<accession>A0AAD1L5X9</accession>
<evidence type="ECO:0000259" key="2">
    <source>
        <dbReference type="PROSITE" id="PS51186"/>
    </source>
</evidence>
<dbReference type="Proteomes" id="UP001058317">
    <property type="component" value="Chromosome"/>
</dbReference>
<dbReference type="EMBL" id="AP026382">
    <property type="protein sequence ID" value="BDN97921.1"/>
    <property type="molecule type" value="Genomic_DNA"/>
</dbReference>
<dbReference type="GO" id="GO:0008080">
    <property type="term" value="F:N-acetyltransferase activity"/>
    <property type="evidence" value="ECO:0007669"/>
    <property type="project" value="InterPro"/>
</dbReference>
<sequence>MQLRVCLLLLNIVFKVVLLLLSFSVLNLSYAAMIPFRFSEMTPADIPAVQSFLVEHLNLFFNAGRAMPSAEEDLFDLAQQYILQERNLLLCAWSENQELIATLAVCQYDDRITELRGRYNLSETAEICRCYVDERYRRQGIGSQLFALAEVFCQQHQYKTLYLHTHHFLPGGYYFWLRNNFNVIMDMQDEWQLVHMESTQKKRVKR</sequence>
<protein>
    <submittedName>
        <fullName evidence="3">N-acetyltransferase</fullName>
    </submittedName>
</protein>
<dbReference type="Pfam" id="PF00583">
    <property type="entry name" value="Acetyltransf_1"/>
    <property type="match status" value="1"/>
</dbReference>
<feature type="domain" description="N-acetyltransferase" evidence="2">
    <location>
        <begin position="36"/>
        <end position="190"/>
    </location>
</feature>
<dbReference type="InterPro" id="IPR000182">
    <property type="entry name" value="GNAT_dom"/>
</dbReference>
<dbReference type="InterPro" id="IPR050769">
    <property type="entry name" value="NAT_camello-type"/>
</dbReference>
<evidence type="ECO:0000313" key="3">
    <source>
        <dbReference type="EMBL" id="BDN97921.1"/>
    </source>
</evidence>
<keyword evidence="1" id="KW-0808">Transferase</keyword>
<dbReference type="AlphaFoldDB" id="A0AAD1L5X9"/>